<organism evidence="1 2">
    <name type="scientific">Anaeroglobus geminatus F0357</name>
    <dbReference type="NCBI Taxonomy" id="861450"/>
    <lineage>
        <taxon>Bacteria</taxon>
        <taxon>Bacillati</taxon>
        <taxon>Bacillota</taxon>
        <taxon>Negativicutes</taxon>
        <taxon>Veillonellales</taxon>
        <taxon>Veillonellaceae</taxon>
        <taxon>Anaeroglobus</taxon>
    </lineage>
</organism>
<protein>
    <submittedName>
        <fullName evidence="1">Uncharacterized protein</fullName>
    </submittedName>
</protein>
<gene>
    <name evidence="1" type="ORF">HMPREF0080_00237</name>
</gene>
<reference evidence="1 2" key="1">
    <citation type="submission" date="2011-08" db="EMBL/GenBank/DDBJ databases">
        <authorList>
            <person name="Weinstock G."/>
            <person name="Sodergren E."/>
            <person name="Clifton S."/>
            <person name="Fulton L."/>
            <person name="Fulton B."/>
            <person name="Courtney L."/>
            <person name="Fronick C."/>
            <person name="Harrison M."/>
            <person name="Strong C."/>
            <person name="Farmer C."/>
            <person name="Delahaunty K."/>
            <person name="Markovic C."/>
            <person name="Hall O."/>
            <person name="Minx P."/>
            <person name="Tomlinson C."/>
            <person name="Mitreva M."/>
            <person name="Hou S."/>
            <person name="Chen J."/>
            <person name="Wollam A."/>
            <person name="Pepin K.H."/>
            <person name="Johnson M."/>
            <person name="Bhonagiri V."/>
            <person name="Zhang X."/>
            <person name="Suruliraj S."/>
            <person name="Warren W."/>
            <person name="Chinwalla A."/>
            <person name="Mardis E.R."/>
            <person name="Wilson R.K."/>
        </authorList>
    </citation>
    <scope>NUCLEOTIDE SEQUENCE [LARGE SCALE GENOMIC DNA]</scope>
    <source>
        <strain evidence="1 2">F0357</strain>
    </source>
</reference>
<dbReference type="Proteomes" id="UP000005481">
    <property type="component" value="Unassembled WGS sequence"/>
</dbReference>
<comment type="caution">
    <text evidence="1">The sequence shown here is derived from an EMBL/GenBank/DDBJ whole genome shotgun (WGS) entry which is preliminary data.</text>
</comment>
<evidence type="ECO:0000313" key="1">
    <source>
        <dbReference type="EMBL" id="EHM43362.1"/>
    </source>
</evidence>
<proteinExistence type="predicted"/>
<accession>G9YF27</accession>
<sequence>MPGKKYISKTYPIMKGLLPFTKEQHTEPLSKQSHGPDWRNRYSRFSFTKIPLPYIARGQFFQAYFA</sequence>
<dbReference type="AlphaFoldDB" id="G9YF27"/>
<keyword evidence="2" id="KW-1185">Reference proteome</keyword>
<dbReference type="EMBL" id="AGCJ01000009">
    <property type="protein sequence ID" value="EHM43362.1"/>
    <property type="molecule type" value="Genomic_DNA"/>
</dbReference>
<dbReference type="HOGENOM" id="CLU_2821668_0_0_9"/>
<evidence type="ECO:0000313" key="2">
    <source>
        <dbReference type="Proteomes" id="UP000005481"/>
    </source>
</evidence>
<name>G9YF27_9FIRM</name>